<gene>
    <name evidence="4" type="ORF">rosag_27490</name>
</gene>
<comment type="caution">
    <text evidence="4">The sequence shown here is derived from an EMBL/GenBank/DDBJ whole genome shotgun (WGS) entry which is preliminary data.</text>
</comment>
<dbReference type="PANTHER" id="PTHR31793">
    <property type="entry name" value="4-HYDROXYBENZOYL-COA THIOESTERASE FAMILY MEMBER"/>
    <property type="match status" value="1"/>
</dbReference>
<organism evidence="4 5">
    <name type="scientific">Roseisolibacter agri</name>
    <dbReference type="NCBI Taxonomy" id="2014610"/>
    <lineage>
        <taxon>Bacteria</taxon>
        <taxon>Pseudomonadati</taxon>
        <taxon>Gemmatimonadota</taxon>
        <taxon>Gemmatimonadia</taxon>
        <taxon>Gemmatimonadales</taxon>
        <taxon>Gemmatimonadaceae</taxon>
        <taxon>Roseisolibacter</taxon>
    </lineage>
</organism>
<accession>A0AA37QAS0</accession>
<dbReference type="RefSeq" id="WP_284350694.1">
    <property type="nucleotide sequence ID" value="NZ_BRXS01000004.1"/>
</dbReference>
<dbReference type="InterPro" id="IPR050563">
    <property type="entry name" value="4-hydroxybenzoyl-CoA_TE"/>
</dbReference>
<evidence type="ECO:0000256" key="3">
    <source>
        <dbReference type="SAM" id="MobiDB-lite"/>
    </source>
</evidence>
<dbReference type="InterPro" id="IPR029069">
    <property type="entry name" value="HotDog_dom_sf"/>
</dbReference>
<evidence type="ECO:0000313" key="4">
    <source>
        <dbReference type="EMBL" id="GLC26236.1"/>
    </source>
</evidence>
<name>A0AA37QAS0_9BACT</name>
<comment type="similarity">
    <text evidence="1">Belongs to the 4-hydroxybenzoyl-CoA thioesterase family.</text>
</comment>
<keyword evidence="5" id="KW-1185">Reference proteome</keyword>
<dbReference type="Pfam" id="PF13279">
    <property type="entry name" value="4HBT_2"/>
    <property type="match status" value="1"/>
</dbReference>
<feature type="region of interest" description="Disordered" evidence="3">
    <location>
        <begin position="1"/>
        <end position="24"/>
    </location>
</feature>
<protein>
    <submittedName>
        <fullName evidence="4">Thioesterase</fullName>
    </submittedName>
</protein>
<dbReference type="SUPFAM" id="SSF54637">
    <property type="entry name" value="Thioesterase/thiol ester dehydrase-isomerase"/>
    <property type="match status" value="1"/>
</dbReference>
<dbReference type="Proteomes" id="UP001161325">
    <property type="component" value="Unassembled WGS sequence"/>
</dbReference>
<dbReference type="EMBL" id="BRXS01000004">
    <property type="protein sequence ID" value="GLC26236.1"/>
    <property type="molecule type" value="Genomic_DNA"/>
</dbReference>
<dbReference type="Gene3D" id="3.10.129.10">
    <property type="entry name" value="Hotdog Thioesterase"/>
    <property type="match status" value="1"/>
</dbReference>
<sequence>MTVRAPDSDDAPAAAPPGSSDAGRDTFARTLEVAESDLDEQAHVNNVVYVQWVQDTATAHWLALTTPEDRAQVGWVCTRHEIDYLAPALLGDAVVVRTRVGHAKGLIFERHTDVRRVDDDRVLARSRTLWCPVDPTTGRPRRVPPHLRALFSIGEPAREVTDGDAPAR</sequence>
<proteinExistence type="inferred from homology"/>
<dbReference type="AlphaFoldDB" id="A0AA37QAS0"/>
<dbReference type="PANTHER" id="PTHR31793:SF27">
    <property type="entry name" value="NOVEL THIOESTERASE SUPERFAMILY DOMAIN AND SAPOSIN A-TYPE DOMAIN CONTAINING PROTEIN (0610012H03RIK)"/>
    <property type="match status" value="1"/>
</dbReference>
<reference evidence="4" key="1">
    <citation type="submission" date="2022-08" db="EMBL/GenBank/DDBJ databases">
        <title>Draft genome sequencing of Roseisolibacter agri AW1220.</title>
        <authorList>
            <person name="Tobiishi Y."/>
            <person name="Tonouchi A."/>
        </authorList>
    </citation>
    <scope>NUCLEOTIDE SEQUENCE</scope>
    <source>
        <strain evidence="4">AW1220</strain>
    </source>
</reference>
<dbReference type="CDD" id="cd00586">
    <property type="entry name" value="4HBT"/>
    <property type="match status" value="1"/>
</dbReference>
<feature type="compositionally biased region" description="Low complexity" evidence="3">
    <location>
        <begin position="11"/>
        <end position="21"/>
    </location>
</feature>
<evidence type="ECO:0000256" key="2">
    <source>
        <dbReference type="ARBA" id="ARBA00022801"/>
    </source>
</evidence>
<keyword evidence="2" id="KW-0378">Hydrolase</keyword>
<evidence type="ECO:0000256" key="1">
    <source>
        <dbReference type="ARBA" id="ARBA00005953"/>
    </source>
</evidence>
<dbReference type="GO" id="GO:0047617">
    <property type="term" value="F:fatty acyl-CoA hydrolase activity"/>
    <property type="evidence" value="ECO:0007669"/>
    <property type="project" value="TreeGrafter"/>
</dbReference>
<evidence type="ECO:0000313" key="5">
    <source>
        <dbReference type="Proteomes" id="UP001161325"/>
    </source>
</evidence>